<dbReference type="EMBL" id="KJ019079">
    <property type="protein sequence ID" value="AIX26083.1"/>
    <property type="molecule type" value="Genomic_DNA"/>
</dbReference>
<evidence type="ECO:0000313" key="19">
    <source>
        <dbReference type="EMBL" id="AIX26083.1"/>
    </source>
</evidence>
<dbReference type="EMBL" id="KJ019124">
    <property type="protein sequence ID" value="AIX37129.1"/>
    <property type="molecule type" value="Genomic_DNA"/>
</dbReference>
<dbReference type="Proteomes" id="UP000185345">
    <property type="component" value="Segment"/>
</dbReference>
<dbReference type="Proteomes" id="UP000185346">
    <property type="component" value="Segment"/>
</dbReference>
<dbReference type="EMBL" id="KJ019125">
    <property type="protein sequence ID" value="AIX37349.1"/>
    <property type="molecule type" value="Genomic_DNA"/>
</dbReference>
<evidence type="ECO:0000313" key="18">
    <source>
        <dbReference type="EMBL" id="AIX25865.1"/>
    </source>
</evidence>
<dbReference type="Proteomes" id="UP000185355">
    <property type="component" value="Segment"/>
</dbReference>
<dbReference type="Proteomes" id="UP000185360">
    <property type="component" value="Genome"/>
</dbReference>
<evidence type="ECO:0000313" key="11">
    <source>
        <dbReference type="EMBL" id="AIX22337.1"/>
    </source>
</evidence>
<dbReference type="EMBL" id="KJ019165">
    <property type="protein sequence ID" value="AIX46919.1"/>
    <property type="molecule type" value="Genomic_DNA"/>
</dbReference>
<dbReference type="Proteomes" id="UP000185343">
    <property type="component" value="Segment"/>
</dbReference>
<dbReference type="Proteomes" id="UP000185354">
    <property type="component" value="Segment"/>
</dbReference>
<evidence type="ECO:0000313" key="32">
    <source>
        <dbReference type="EMBL" id="AIX37785.1"/>
    </source>
</evidence>
<dbReference type="EMBL" id="KJ019046">
    <property type="protein sequence ID" value="AIX18589.1"/>
    <property type="molecule type" value="Genomic_DNA"/>
</dbReference>
<evidence type="ECO:0000313" key="15">
    <source>
        <dbReference type="EMBL" id="AIX24999.1"/>
    </source>
</evidence>
<dbReference type="EMBL" id="KJ019140">
    <property type="protein sequence ID" value="AIX40584.1"/>
    <property type="molecule type" value="Genomic_DNA"/>
</dbReference>
<dbReference type="EMBL" id="KJ019077">
    <property type="protein sequence ID" value="AIX25647.1"/>
    <property type="molecule type" value="Genomic_DNA"/>
</dbReference>
<dbReference type="Proteomes" id="UP000185383">
    <property type="component" value="Segment"/>
</dbReference>
<dbReference type="Proteomes" id="UP000185350">
    <property type="component" value="Segment"/>
</dbReference>
<evidence type="ECO:0000313" key="8">
    <source>
        <dbReference type="EMBL" id="AIX18807.1"/>
    </source>
</evidence>
<dbReference type="EMBL" id="KJ019131">
    <property type="protein sequence ID" value="AIX38653.1"/>
    <property type="molecule type" value="Genomic_DNA"/>
</dbReference>
<dbReference type="EMBL" id="KJ019129">
    <property type="protein sequence ID" value="AIX38218.1"/>
    <property type="molecule type" value="Genomic_DNA"/>
</dbReference>
<dbReference type="EMBL" id="KJ019112">
    <property type="protein sequence ID" value="AIX34482.1"/>
    <property type="molecule type" value="Genomic_DNA"/>
</dbReference>
<dbReference type="EMBL" id="KJ019078">
    <property type="protein sequence ID" value="AIX25865.1"/>
    <property type="molecule type" value="Genomic_DNA"/>
</dbReference>
<evidence type="ECO:0000313" key="24">
    <source>
        <dbReference type="EMBL" id="AIX35127.1"/>
    </source>
</evidence>
<dbReference type="EMBL" id="KJ019047">
    <property type="protein sequence ID" value="AIX18807.1"/>
    <property type="molecule type" value="Genomic_DNA"/>
</dbReference>
<dbReference type="Proteomes" id="UP000185347">
    <property type="component" value="Segment"/>
</dbReference>
<dbReference type="EMBL" id="KJ019113">
    <property type="protein sequence ID" value="AIX34701.1"/>
    <property type="molecule type" value="Genomic_DNA"/>
</dbReference>
<dbReference type="EMBL" id="KJ019073">
    <property type="protein sequence ID" value="AIX24781.1"/>
    <property type="molecule type" value="Genomic_DNA"/>
</dbReference>
<dbReference type="Proteomes" id="UP000185357">
    <property type="component" value="Segment"/>
</dbReference>
<evidence type="ECO:0000313" key="14">
    <source>
        <dbReference type="EMBL" id="AIX24781.1"/>
    </source>
</evidence>
<evidence type="ECO:0000313" key="31">
    <source>
        <dbReference type="EMBL" id="AIX37567.1"/>
    </source>
</evidence>
<evidence type="ECO:0000313" key="2">
    <source>
        <dbReference type="EMBL" id="AIX14834.1"/>
    </source>
</evidence>
<evidence type="ECO:0000313" key="27">
    <source>
        <dbReference type="EMBL" id="AIX36205.1"/>
    </source>
</evidence>
<dbReference type="EMBL" id="KJ019120">
    <property type="protein sequence ID" value="AIX36205.1"/>
    <property type="molecule type" value="Genomic_DNA"/>
</dbReference>
<dbReference type="EMBL" id="KJ019028">
    <property type="protein sequence ID" value="AIX14614.1"/>
    <property type="molecule type" value="Genomic_DNA"/>
</dbReference>
<dbReference type="Proteomes" id="UP000185367">
    <property type="component" value="Segment"/>
</dbReference>
<evidence type="ECO:0000313" key="17">
    <source>
        <dbReference type="EMBL" id="AIX25647.1"/>
    </source>
</evidence>
<dbReference type="Proteomes" id="UP000185352">
    <property type="component" value="Segment"/>
</dbReference>
<dbReference type="Proteomes" id="UP000185385">
    <property type="component" value="Segment"/>
</dbReference>
<protein>
    <submittedName>
        <fullName evidence="5">Uncharacterized protein</fullName>
    </submittedName>
</protein>
<evidence type="ECO:0000313" key="35">
    <source>
        <dbReference type="EMBL" id="AIX38653.1"/>
    </source>
</evidence>
<reference evidence="43 44" key="1">
    <citation type="submission" date="2013-12" db="EMBL/GenBank/DDBJ databases">
        <title>Ecological redundancy of diverse viral populations within a natural community.</title>
        <authorList>
            <person name="Gregory A.C."/>
            <person name="LaButti K."/>
            <person name="Copeland A."/>
            <person name="Woyke T."/>
            <person name="Sullivan M.B."/>
        </authorList>
    </citation>
    <scope>NUCLEOTIDE SEQUENCE [LARGE SCALE GENOMIC DNA]</scope>
    <source>
        <strain evidence="36">Syn7803C102</strain>
        <strain evidence="37">Syn7803C108</strain>
        <strain evidence="38">Syn7803C109</strain>
        <strain evidence="39">Syn7803C35</strain>
        <strain evidence="40">Syn7803C37</strain>
        <strain evidence="41">Syn7803C39</strain>
        <strain evidence="42">Syn7803C40</strain>
        <strain evidence="1">Syn7803C45</strain>
        <strain evidence="2">Syn7803C46</strain>
        <strain evidence="3">Syn7803C48</strain>
        <strain evidence="4">Syn7803C49</strain>
        <strain evidence="5">Syn7803C54</strain>
        <strain evidence="6">Syn7803C57</strain>
        <strain evidence="7">Syn7803C72</strain>
        <strain evidence="8">Syn7803C73</strain>
        <strain evidence="9">Syn7803C75</strain>
        <strain evidence="10">Syn7803C89</strain>
        <strain evidence="11">Syn7803C93</strain>
        <strain evidence="12">Syn7803US104</strain>
        <strain evidence="13">Syn7803US108</strain>
        <strain evidence="14">Syn7803US109</strain>
        <strain evidence="15">Syn7803US110</strain>
        <strain evidence="16">Syn7803US111</strain>
        <strain evidence="17">Syn7803US113</strain>
        <strain evidence="18">Syn7803US114</strain>
        <strain evidence="19">Syn7803US115</strain>
        <strain evidence="20">Syn7803US116</strain>
        <strain evidence="21">Syn7803US122</strain>
        <strain evidence="23">Syn7803US5</strain>
        <strain evidence="22">Syn7803US59</strain>
        <strain evidence="24">Syn7803US61</strain>
        <strain evidence="25">Syn7803US64</strain>
        <strain evidence="26">Syn7803US65</strain>
        <strain evidence="27">Syn7803US71</strain>
        <strain evidence="28">Syn7803US78</strain>
        <strain evidence="29">Syn7803US80</strain>
        <strain evidence="30">Syn7803US82</strain>
        <strain evidence="31">Syn7803US83</strain>
        <strain evidence="32">Syn7803US85</strain>
        <strain evidence="33">Syn7803US89</strain>
        <strain evidence="34">Syn7803US94</strain>
        <strain evidence="35">Syn7803US95</strain>
    </source>
</reference>
<dbReference type="Proteomes" id="UP000185351">
    <property type="component" value="Segment"/>
</dbReference>
<dbReference type="KEGG" id="vg:24171414"/>
<evidence type="ECO:0000313" key="25">
    <source>
        <dbReference type="EMBL" id="AIX35766.1"/>
    </source>
</evidence>
<evidence type="ECO:0000313" key="43">
    <source>
        <dbReference type="Proteomes" id="UP000033003"/>
    </source>
</evidence>
<dbReference type="EMBL" id="KJ019080">
    <property type="protein sequence ID" value="AIX26300.1"/>
    <property type="molecule type" value="Genomic_DNA"/>
</dbReference>
<evidence type="ECO:0000313" key="12">
    <source>
        <dbReference type="EMBL" id="AIX24128.1"/>
    </source>
</evidence>
<evidence type="ECO:0000313" key="39">
    <source>
        <dbReference type="EMBL" id="AIX45840.1"/>
    </source>
</evidence>
<dbReference type="Proteomes" id="UP000185349">
    <property type="component" value="Segment"/>
</dbReference>
<evidence type="ECO:0000313" key="10">
    <source>
        <dbReference type="EMBL" id="AIX21108.1"/>
    </source>
</evidence>
<dbReference type="Proteomes" id="UP000185374">
    <property type="component" value="Segment"/>
</dbReference>
<evidence type="ECO:0000313" key="38">
    <source>
        <dbReference type="EMBL" id="AIX40584.1"/>
    </source>
</evidence>
<evidence type="ECO:0000313" key="26">
    <source>
        <dbReference type="EMBL" id="AIX35985.1"/>
    </source>
</evidence>
<dbReference type="EMBL" id="KJ019164">
    <property type="protein sequence ID" value="AIX46702.1"/>
    <property type="molecule type" value="Genomic_DNA"/>
</dbReference>
<dbReference type="EMBL" id="KJ019162">
    <property type="protein sequence ID" value="AIX46276.1"/>
    <property type="molecule type" value="Genomic_DNA"/>
</dbReference>
<dbReference type="Proteomes" id="UP000185371">
    <property type="component" value="Segment"/>
</dbReference>
<dbReference type="Proteomes" id="UP000185348">
    <property type="component" value="Segment"/>
</dbReference>
<dbReference type="EMBL" id="KJ019121">
    <property type="protein sequence ID" value="AIX36422.1"/>
    <property type="molecule type" value="Genomic_DNA"/>
</dbReference>
<dbReference type="OrthoDB" id="27539at10239"/>
<evidence type="ECO:0000313" key="40">
    <source>
        <dbReference type="EMBL" id="AIX46276.1"/>
    </source>
</evidence>
<organism evidence="5 46">
    <name type="scientific">Synechococcus phage ACG-2014d</name>
    <dbReference type="NCBI Taxonomy" id="1493509"/>
    <lineage>
        <taxon>Viruses</taxon>
        <taxon>Duplodnaviria</taxon>
        <taxon>Heunggongvirae</taxon>
        <taxon>Uroviricota</taxon>
        <taxon>Caudoviricetes</taxon>
        <taxon>Pantevenvirales</taxon>
        <taxon>Kyanoviridae</taxon>
        <taxon>Lowelvirus</taxon>
        <taxon>Lowelvirus tuscon4d</taxon>
    </lineage>
</organism>
<dbReference type="Proteomes" id="UP000185373">
    <property type="component" value="Segment"/>
</dbReference>
<accession>A0A0E3ENJ1</accession>
<dbReference type="EMBL" id="KJ019083">
    <property type="protein sequence ID" value="AIX26936.1"/>
    <property type="molecule type" value="Genomic_DNA"/>
</dbReference>
<dbReference type="EMBL" id="KJ019075">
    <property type="protein sequence ID" value="AIX25218.1"/>
    <property type="molecule type" value="Genomic_DNA"/>
</dbReference>
<evidence type="ECO:0000313" key="34">
    <source>
        <dbReference type="EMBL" id="AIX38435.1"/>
    </source>
</evidence>
<dbReference type="EMBL" id="KJ019074">
    <property type="protein sequence ID" value="AIX24999.1"/>
    <property type="molecule type" value="Genomic_DNA"/>
</dbReference>
<dbReference type="Proteomes" id="UP000185381">
    <property type="component" value="Genome"/>
</dbReference>
<dbReference type="RefSeq" id="YP_009133346.1">
    <property type="nucleotide sequence ID" value="NC_026923.1"/>
</dbReference>
<proteinExistence type="predicted"/>
<keyword evidence="45" id="KW-1185">Reference proteome</keyword>
<evidence type="ECO:0000313" key="1">
    <source>
        <dbReference type="EMBL" id="AIX14614.1"/>
    </source>
</evidence>
<dbReference type="Proteomes" id="UP000185382">
    <property type="component" value="Segment"/>
</dbReference>
<dbReference type="Proteomes" id="UP000185356">
    <property type="component" value="Segment"/>
</dbReference>
<evidence type="ECO:0000313" key="6">
    <source>
        <dbReference type="EMBL" id="AIX16310.1"/>
    </source>
</evidence>
<evidence type="ECO:0000313" key="33">
    <source>
        <dbReference type="EMBL" id="AIX38218.1"/>
    </source>
</evidence>
<dbReference type="Proteomes" id="UP000185377">
    <property type="component" value="Segment"/>
</dbReference>
<evidence type="ECO:0000313" key="44">
    <source>
        <dbReference type="Proteomes" id="UP000185343"/>
    </source>
</evidence>
<dbReference type="EMBL" id="KJ019034">
    <property type="protein sequence ID" value="AIX15908.1"/>
    <property type="molecule type" value="Genomic_DNA"/>
</dbReference>
<dbReference type="Proteomes" id="UP000185344">
    <property type="component" value="Segment"/>
</dbReference>
<dbReference type="EMBL" id="KJ019118">
    <property type="protein sequence ID" value="AIX35766.1"/>
    <property type="molecule type" value="Genomic_DNA"/>
</dbReference>
<dbReference type="EMBL" id="KJ019127">
    <property type="protein sequence ID" value="AIX37785.1"/>
    <property type="molecule type" value="Genomic_DNA"/>
</dbReference>
<evidence type="ECO:0000313" key="29">
    <source>
        <dbReference type="EMBL" id="AIX37129.1"/>
    </source>
</evidence>
<dbReference type="Proteomes" id="UP000185361">
    <property type="component" value="Segment"/>
</dbReference>
<dbReference type="Proteomes" id="UP000185375">
    <property type="component" value="Segment"/>
</dbReference>
<gene>
    <name evidence="36" type="ORF">Syn7803C102_3</name>
    <name evidence="37" type="ORF">Syn7803C108_3</name>
    <name evidence="38" type="ORF">Syn7803C109_3</name>
    <name evidence="39" type="ORF">Syn7803C35_3</name>
    <name evidence="40" type="ORF">Syn7803C37_3</name>
    <name evidence="41" type="ORF">Syn7803C39_3</name>
    <name evidence="42" type="ORF">Syn7803C40_3</name>
    <name evidence="1" type="ORF">Syn7803C45_3</name>
    <name evidence="2" type="ORF">Syn7803C46_3</name>
    <name evidence="3" type="ORF">Syn7803C48_3</name>
    <name evidence="4" type="ORF">Syn7803C49_3</name>
    <name evidence="5" type="ORF">Syn7803C54_3</name>
    <name evidence="6" type="ORF">Syn7803C57_3</name>
    <name evidence="7" type="ORF">Syn7803C72_3</name>
    <name evidence="8" type="ORF">Syn7803C73_3</name>
    <name evidence="9" type="ORF">Syn7803C75_3</name>
    <name evidence="10" type="ORF">Syn7803C89_3</name>
    <name evidence="11" type="ORF">Syn7803C93_3</name>
    <name evidence="12" type="ORF">Syn7803US104_3</name>
    <name evidence="13" type="ORF">Syn7803US108_3</name>
    <name evidence="14" type="ORF">Syn7803US109_3</name>
    <name evidence="15" type="ORF">Syn7803US110_3</name>
    <name evidence="16" type="ORF">Syn7803US111_3</name>
    <name evidence="17" type="ORF">Syn7803US113_3</name>
    <name evidence="18" type="ORF">Syn7803US114_3</name>
    <name evidence="19" type="ORF">Syn7803US115_3</name>
    <name evidence="20" type="ORF">Syn7803US116_3</name>
    <name evidence="21" type="ORF">Syn7803US122_3</name>
    <name evidence="22" type="ORF">Syn7803US59_3</name>
    <name evidence="23" type="ORF">Syn7803US5_3</name>
    <name evidence="24" type="ORF">Syn7803US61_3</name>
    <name evidence="25" type="ORF">Syn7803US64_3</name>
    <name evidence="26" type="ORF">Syn7803US65_3</name>
    <name evidence="27" type="ORF">Syn7803US71_3</name>
    <name evidence="28" type="ORF">Syn7803US78_3</name>
    <name evidence="29" type="ORF">Syn7803US80_3</name>
    <name evidence="30" type="ORF">Syn7803US82_3</name>
    <name evidence="31" type="ORF">Syn7803US83_3</name>
    <name evidence="32" type="ORF">Syn7803US85_3</name>
    <name evidence="33" type="ORF">Syn7803US89_3</name>
    <name evidence="34" type="ORF">Syn7803US94_3</name>
    <name evidence="35" type="ORF">Syn7803US95_3</name>
</gene>
<evidence type="ECO:0000313" key="5">
    <source>
        <dbReference type="EMBL" id="AIX15908.1"/>
    </source>
</evidence>
<evidence type="ECO:0000313" key="23">
    <source>
        <dbReference type="EMBL" id="AIX34701.1"/>
    </source>
</evidence>
<evidence type="ECO:0000313" key="45">
    <source>
        <dbReference type="Proteomes" id="UP000185365"/>
    </source>
</evidence>
<dbReference type="Proteomes" id="UP000185366">
    <property type="component" value="Segment"/>
</dbReference>
<dbReference type="EMBL" id="KJ019029">
    <property type="protein sequence ID" value="AIX14834.1"/>
    <property type="molecule type" value="Genomic_DNA"/>
</dbReference>
<dbReference type="EMBL" id="KJ019072">
    <property type="protein sequence ID" value="AIX24563.1"/>
    <property type="molecule type" value="Genomic_DNA"/>
</dbReference>
<evidence type="ECO:0000313" key="9">
    <source>
        <dbReference type="EMBL" id="AIX19025.1"/>
    </source>
</evidence>
<evidence type="ECO:0000313" key="41">
    <source>
        <dbReference type="EMBL" id="AIX46702.1"/>
    </source>
</evidence>
<dbReference type="Proteomes" id="UP000185365">
    <property type="component" value="Segment"/>
</dbReference>
<dbReference type="Proteomes" id="UP000185363">
    <property type="component" value="Segment"/>
</dbReference>
<evidence type="ECO:0000313" key="42">
    <source>
        <dbReference type="EMBL" id="AIX46919.1"/>
    </source>
</evidence>
<evidence type="ECO:0000313" key="28">
    <source>
        <dbReference type="EMBL" id="AIX36422.1"/>
    </source>
</evidence>
<dbReference type="EMBL" id="KJ019126">
    <property type="protein sequence ID" value="AIX37567.1"/>
    <property type="molecule type" value="Genomic_DNA"/>
</dbReference>
<dbReference type="EMBL" id="KJ019136">
    <property type="protein sequence ID" value="AIX39729.1"/>
    <property type="molecule type" value="Genomic_DNA"/>
</dbReference>
<dbReference type="EMBL" id="KJ019070">
    <property type="protein sequence ID" value="AIX24128.1"/>
    <property type="molecule type" value="Genomic_DNA"/>
</dbReference>
<dbReference type="EMBL" id="KJ019119">
    <property type="protein sequence ID" value="AIX35985.1"/>
    <property type="molecule type" value="Genomic_DNA"/>
</dbReference>
<evidence type="ECO:0000313" key="22">
    <source>
        <dbReference type="EMBL" id="AIX34482.1"/>
    </source>
</evidence>
<dbReference type="EMBL" id="KJ019048">
    <property type="protein sequence ID" value="AIX19025.1"/>
    <property type="molecule type" value="Genomic_DNA"/>
</dbReference>
<dbReference type="Proteomes" id="UP000185369">
    <property type="component" value="Segment"/>
</dbReference>
<name>A0A0E3ENJ1_9CAUD</name>
<dbReference type="EMBL" id="KJ019139">
    <property type="protein sequence ID" value="AIX40365.1"/>
    <property type="molecule type" value="Genomic_DNA"/>
</dbReference>
<dbReference type="EMBL" id="KJ019130">
    <property type="protein sequence ID" value="AIX38435.1"/>
    <property type="molecule type" value="Genomic_DNA"/>
</dbReference>
<evidence type="ECO:0000313" key="13">
    <source>
        <dbReference type="EMBL" id="AIX24563.1"/>
    </source>
</evidence>
<dbReference type="EMBL" id="KJ019057">
    <property type="protein sequence ID" value="AIX21108.1"/>
    <property type="molecule type" value="Genomic_DNA"/>
</dbReference>
<dbReference type="EMBL" id="KJ019115">
    <property type="protein sequence ID" value="AIX35127.1"/>
    <property type="molecule type" value="Genomic_DNA"/>
</dbReference>
<evidence type="ECO:0000313" key="3">
    <source>
        <dbReference type="EMBL" id="AIX15261.1"/>
    </source>
</evidence>
<dbReference type="EMBL" id="KJ019036">
    <property type="protein sequence ID" value="AIX16310.1"/>
    <property type="molecule type" value="Genomic_DNA"/>
</dbReference>
<dbReference type="EMBL" id="KJ019062">
    <property type="protein sequence ID" value="AIX22337.1"/>
    <property type="molecule type" value="Genomic_DNA"/>
</dbReference>
<dbReference type="Proteomes" id="UP000185380">
    <property type="component" value="Segment"/>
</dbReference>
<dbReference type="GeneID" id="24171414"/>
<dbReference type="EMBL" id="KJ019032">
    <property type="protein sequence ID" value="AIX15479.1"/>
    <property type="molecule type" value="Genomic_DNA"/>
</dbReference>
<dbReference type="Proteomes" id="UP000185362">
    <property type="component" value="Segment"/>
</dbReference>
<evidence type="ECO:0000313" key="30">
    <source>
        <dbReference type="EMBL" id="AIX37349.1"/>
    </source>
</evidence>
<evidence type="ECO:0000313" key="21">
    <source>
        <dbReference type="EMBL" id="AIX26936.1"/>
    </source>
</evidence>
<evidence type="ECO:0000313" key="4">
    <source>
        <dbReference type="EMBL" id="AIX15479.1"/>
    </source>
</evidence>
<dbReference type="EMBL" id="KJ019160">
    <property type="protein sequence ID" value="AIX45840.1"/>
    <property type="molecule type" value="Genomic_DNA"/>
</dbReference>
<dbReference type="Proteomes" id="UP000185379">
    <property type="component" value="Segment"/>
</dbReference>
<dbReference type="Proteomes" id="UP000033003">
    <property type="component" value="Segment"/>
</dbReference>
<evidence type="ECO:0000313" key="16">
    <source>
        <dbReference type="EMBL" id="AIX25218.1"/>
    </source>
</evidence>
<dbReference type="Proteomes" id="UP000185358">
    <property type="component" value="Segment"/>
</dbReference>
<evidence type="ECO:0000313" key="37">
    <source>
        <dbReference type="EMBL" id="AIX40365.1"/>
    </source>
</evidence>
<evidence type="ECO:0000313" key="46">
    <source>
        <dbReference type="Proteomes" id="UP000185371"/>
    </source>
</evidence>
<sequence>MHNLISQNQLASWNHFASTVDYSTEQHQLINDYFDCLIECDDTQQYCKRICKRVLKE</sequence>
<dbReference type="Proteomes" id="UP000185372">
    <property type="component" value="Genome"/>
</dbReference>
<evidence type="ECO:0000313" key="20">
    <source>
        <dbReference type="EMBL" id="AIX26300.1"/>
    </source>
</evidence>
<dbReference type="Proteomes" id="UP000185359">
    <property type="component" value="Segment"/>
</dbReference>
<dbReference type="Proteomes" id="UP000185384">
    <property type="component" value="Segment"/>
</dbReference>
<evidence type="ECO:0000313" key="36">
    <source>
        <dbReference type="EMBL" id="AIX39729.1"/>
    </source>
</evidence>
<evidence type="ECO:0000313" key="7">
    <source>
        <dbReference type="EMBL" id="AIX18589.1"/>
    </source>
</evidence>
<dbReference type="Proteomes" id="UP000185364">
    <property type="component" value="Segment"/>
</dbReference>
<dbReference type="Proteomes" id="UP000185378">
    <property type="component" value="Segment"/>
</dbReference>
<dbReference type="EMBL" id="KJ019031">
    <property type="protein sequence ID" value="AIX15261.1"/>
    <property type="molecule type" value="Genomic_DNA"/>
</dbReference>
<dbReference type="Proteomes" id="UP000185368">
    <property type="component" value="Segment"/>
</dbReference>
<dbReference type="Proteomes" id="UP000185386">
    <property type="component" value="Segment"/>
</dbReference>